<accession>A0A9W8I543</accession>
<gene>
    <name evidence="8" type="primary">VMA21</name>
    <name evidence="8" type="ORF">IWW36_004187</name>
</gene>
<feature type="transmembrane region" description="Helical" evidence="7">
    <location>
        <begin position="90"/>
        <end position="109"/>
    </location>
</feature>
<name>A0A9W8I543_9FUNG</name>
<feature type="transmembrane region" description="Helical" evidence="7">
    <location>
        <begin position="61"/>
        <end position="78"/>
    </location>
</feature>
<reference evidence="8" key="1">
    <citation type="submission" date="2022-07" db="EMBL/GenBank/DDBJ databases">
        <title>Phylogenomic reconstructions and comparative analyses of Kickxellomycotina fungi.</title>
        <authorList>
            <person name="Reynolds N.K."/>
            <person name="Stajich J.E."/>
            <person name="Barry K."/>
            <person name="Grigoriev I.V."/>
            <person name="Crous P."/>
            <person name="Smith M.E."/>
        </authorList>
    </citation>
    <scope>NUCLEOTIDE SEQUENCE</scope>
    <source>
        <strain evidence="8">NRRL 1566</strain>
    </source>
</reference>
<evidence type="ECO:0000256" key="2">
    <source>
        <dbReference type="ARBA" id="ARBA00022824"/>
    </source>
</evidence>
<keyword evidence="4 7" id="KW-0472">Membrane</keyword>
<dbReference type="AlphaFoldDB" id="A0A9W8I543"/>
<evidence type="ECO:0000256" key="5">
    <source>
        <dbReference type="ARBA" id="ARBA00023329"/>
    </source>
</evidence>
<evidence type="ECO:0000256" key="4">
    <source>
        <dbReference type="ARBA" id="ARBA00023136"/>
    </source>
</evidence>
<evidence type="ECO:0000256" key="1">
    <source>
        <dbReference type="ARBA" id="ARBA00022692"/>
    </source>
</evidence>
<sequence>MPHTKKTKVPAASNSGTTNSTSTRSRQRKRHSAEASPNASDSEEPLQNGSPQIPGNVARKLIVFSIALLIVPILAYFITLKISGQTTPAAVTAAVTANLVLAGYVYAAWIEEDTGSIDDQPKRKAD</sequence>
<keyword evidence="9" id="KW-1185">Reference proteome</keyword>
<feature type="compositionally biased region" description="Low complexity" evidence="6">
    <location>
        <begin position="13"/>
        <end position="24"/>
    </location>
</feature>
<organism evidence="8 9">
    <name type="scientific">Coemansia brasiliensis</name>
    <dbReference type="NCBI Taxonomy" id="2650707"/>
    <lineage>
        <taxon>Eukaryota</taxon>
        <taxon>Fungi</taxon>
        <taxon>Fungi incertae sedis</taxon>
        <taxon>Zoopagomycota</taxon>
        <taxon>Kickxellomycotina</taxon>
        <taxon>Kickxellomycetes</taxon>
        <taxon>Kickxellales</taxon>
        <taxon>Kickxellaceae</taxon>
        <taxon>Coemansia</taxon>
    </lineage>
</organism>
<proteinExistence type="predicted"/>
<evidence type="ECO:0000313" key="9">
    <source>
        <dbReference type="Proteomes" id="UP001139887"/>
    </source>
</evidence>
<evidence type="ECO:0000256" key="6">
    <source>
        <dbReference type="SAM" id="MobiDB-lite"/>
    </source>
</evidence>
<keyword evidence="5" id="KW-0968">Cytoplasmic vesicle</keyword>
<keyword evidence="2" id="KW-0256">Endoplasmic reticulum</keyword>
<comment type="caution">
    <text evidence="8">The sequence shown here is derived from an EMBL/GenBank/DDBJ whole genome shotgun (WGS) entry which is preliminary data.</text>
</comment>
<feature type="compositionally biased region" description="Polar residues" evidence="6">
    <location>
        <begin position="35"/>
        <end position="52"/>
    </location>
</feature>
<dbReference type="GO" id="GO:0031410">
    <property type="term" value="C:cytoplasmic vesicle"/>
    <property type="evidence" value="ECO:0007669"/>
    <property type="project" value="UniProtKB-KW"/>
</dbReference>
<evidence type="ECO:0000256" key="7">
    <source>
        <dbReference type="SAM" id="Phobius"/>
    </source>
</evidence>
<feature type="region of interest" description="Disordered" evidence="6">
    <location>
        <begin position="1"/>
        <end position="52"/>
    </location>
</feature>
<keyword evidence="3 7" id="KW-1133">Transmembrane helix</keyword>
<dbReference type="Pfam" id="PF09446">
    <property type="entry name" value="VMA21"/>
    <property type="match status" value="1"/>
</dbReference>
<dbReference type="EMBL" id="JANBUW010000457">
    <property type="protein sequence ID" value="KAJ2846773.1"/>
    <property type="molecule type" value="Genomic_DNA"/>
</dbReference>
<dbReference type="GO" id="GO:0070072">
    <property type="term" value="P:vacuolar proton-transporting V-type ATPase complex assembly"/>
    <property type="evidence" value="ECO:0007669"/>
    <property type="project" value="InterPro"/>
</dbReference>
<dbReference type="Proteomes" id="UP001139887">
    <property type="component" value="Unassembled WGS sequence"/>
</dbReference>
<protein>
    <submittedName>
        <fullName evidence="8">Vacuolar ATPase assembly integral membrane protein vma21</fullName>
    </submittedName>
</protein>
<dbReference type="InterPro" id="IPR019013">
    <property type="entry name" value="Vma21"/>
</dbReference>
<keyword evidence="1 7" id="KW-0812">Transmembrane</keyword>
<evidence type="ECO:0000313" key="8">
    <source>
        <dbReference type="EMBL" id="KAJ2846773.1"/>
    </source>
</evidence>
<evidence type="ECO:0000256" key="3">
    <source>
        <dbReference type="ARBA" id="ARBA00022989"/>
    </source>
</evidence>
<dbReference type="OrthoDB" id="160405at2759"/>